<dbReference type="Proteomes" id="UP000719412">
    <property type="component" value="Unassembled WGS sequence"/>
</dbReference>
<evidence type="ECO:0000313" key="4">
    <source>
        <dbReference type="Proteomes" id="UP000719412"/>
    </source>
</evidence>
<dbReference type="EMBL" id="JABDTM020029035">
    <property type="protein sequence ID" value="KAH0808208.1"/>
    <property type="molecule type" value="Genomic_DNA"/>
</dbReference>
<dbReference type="EMBL" id="JABDTM020029033">
    <property type="protein sequence ID" value="KAH0808209.1"/>
    <property type="molecule type" value="Genomic_DNA"/>
</dbReference>
<proteinExistence type="predicted"/>
<organism evidence="3 4">
    <name type="scientific">Tenebrio molitor</name>
    <name type="common">Yellow mealworm beetle</name>
    <dbReference type="NCBI Taxonomy" id="7067"/>
    <lineage>
        <taxon>Eukaryota</taxon>
        <taxon>Metazoa</taxon>
        <taxon>Ecdysozoa</taxon>
        <taxon>Arthropoda</taxon>
        <taxon>Hexapoda</taxon>
        <taxon>Insecta</taxon>
        <taxon>Pterygota</taxon>
        <taxon>Neoptera</taxon>
        <taxon>Endopterygota</taxon>
        <taxon>Coleoptera</taxon>
        <taxon>Polyphaga</taxon>
        <taxon>Cucujiformia</taxon>
        <taxon>Tenebrionidae</taxon>
        <taxon>Tenebrio</taxon>
    </lineage>
</organism>
<evidence type="ECO:0000313" key="3">
    <source>
        <dbReference type="EMBL" id="KAH0808209.1"/>
    </source>
</evidence>
<reference evidence="3" key="2">
    <citation type="submission" date="2021-08" db="EMBL/GenBank/DDBJ databases">
        <authorList>
            <person name="Eriksson T."/>
        </authorList>
    </citation>
    <scope>NUCLEOTIDE SEQUENCE</scope>
    <source>
        <strain evidence="3">Stoneville</strain>
        <tissue evidence="3">Whole head</tissue>
    </source>
</reference>
<gene>
    <name evidence="3" type="ORF">GEV33_014580</name>
    <name evidence="2" type="ORF">GEV33_014583</name>
</gene>
<evidence type="ECO:0000313" key="2">
    <source>
        <dbReference type="EMBL" id="KAH0808208.1"/>
    </source>
</evidence>
<reference evidence="3" key="1">
    <citation type="journal article" date="2020" name="J Insects Food Feed">
        <title>The yellow mealworm (Tenebrio molitor) genome: a resource for the emerging insects as food and feed industry.</title>
        <authorList>
            <person name="Eriksson T."/>
            <person name="Andere A."/>
            <person name="Kelstrup H."/>
            <person name="Emery V."/>
            <person name="Picard C."/>
        </authorList>
    </citation>
    <scope>NUCLEOTIDE SEQUENCE</scope>
    <source>
        <strain evidence="3">Stoneville</strain>
        <tissue evidence="3">Whole head</tissue>
    </source>
</reference>
<accession>A0A8J6L1L0</accession>
<evidence type="ECO:0000256" key="1">
    <source>
        <dbReference type="SAM" id="MobiDB-lite"/>
    </source>
</evidence>
<sequence>MKGTREISQRGFTVKSFGRYVYDPDLKSKQIGIKAHGDLNSTPKAVNHSPVHVSADTATSTASPVTKGCASRPTSYTNLLLIFTHKGLPDTPYRQIVPPEEYYFGALYKFH</sequence>
<comment type="caution">
    <text evidence="3">The sequence shown here is derived from an EMBL/GenBank/DDBJ whole genome shotgun (WGS) entry which is preliminary data.</text>
</comment>
<name>A0A8J6L1L0_TENMO</name>
<protein>
    <submittedName>
        <fullName evidence="3">Uncharacterized protein</fullName>
    </submittedName>
</protein>
<dbReference type="AlphaFoldDB" id="A0A8J6L1L0"/>
<feature type="region of interest" description="Disordered" evidence="1">
    <location>
        <begin position="42"/>
        <end position="67"/>
    </location>
</feature>
<keyword evidence="4" id="KW-1185">Reference proteome</keyword>